<evidence type="ECO:0000256" key="5">
    <source>
        <dbReference type="ARBA" id="ARBA00022741"/>
    </source>
</evidence>
<dbReference type="EMBL" id="AP011782">
    <property type="protein sequence ID" value="BAL57693.1"/>
    <property type="molecule type" value="Genomic_DNA"/>
</dbReference>
<dbReference type="InterPro" id="IPR050547">
    <property type="entry name" value="DEAD_box_RNA_helicases"/>
</dbReference>
<evidence type="ECO:0000256" key="6">
    <source>
        <dbReference type="ARBA" id="ARBA00022801"/>
    </source>
</evidence>
<dbReference type="InterPro" id="IPR027417">
    <property type="entry name" value="P-loop_NTPase"/>
</dbReference>
<dbReference type="PANTHER" id="PTHR47963:SF9">
    <property type="entry name" value="CRISPR-ASSOCIATED ENDONUCLEASE_HELICASE CAS3"/>
    <property type="match status" value="1"/>
</dbReference>
<evidence type="ECO:0000256" key="1">
    <source>
        <dbReference type="ARBA" id="ARBA00006847"/>
    </source>
</evidence>
<feature type="domain" description="HD Cas3-type" evidence="12">
    <location>
        <begin position="5"/>
        <end position="205"/>
    </location>
</feature>
<dbReference type="GO" id="GO:0003723">
    <property type="term" value="F:RNA binding"/>
    <property type="evidence" value="ECO:0007669"/>
    <property type="project" value="TreeGrafter"/>
</dbReference>
<dbReference type="GO" id="GO:0003724">
    <property type="term" value="F:RNA helicase activity"/>
    <property type="evidence" value="ECO:0007669"/>
    <property type="project" value="TreeGrafter"/>
</dbReference>
<dbReference type="GO" id="GO:0004518">
    <property type="term" value="F:nuclease activity"/>
    <property type="evidence" value="ECO:0007669"/>
    <property type="project" value="UniProtKB-KW"/>
</dbReference>
<evidence type="ECO:0000256" key="4">
    <source>
        <dbReference type="ARBA" id="ARBA00022723"/>
    </source>
</evidence>
<evidence type="ECO:0000259" key="12">
    <source>
        <dbReference type="PROSITE" id="PS51643"/>
    </source>
</evidence>
<dbReference type="GO" id="GO:0046872">
    <property type="term" value="F:metal ion binding"/>
    <property type="evidence" value="ECO:0007669"/>
    <property type="project" value="UniProtKB-KW"/>
</dbReference>
<gene>
    <name evidence="13" type="ORF">HGMM_F52A12C13</name>
</gene>
<comment type="similarity">
    <text evidence="1">In the N-terminal section; belongs to the CRISPR-associated nuclease Cas3-HD family.</text>
</comment>
<protein>
    <submittedName>
        <fullName evidence="13">Metal dependent phosphohydrolase</fullName>
    </submittedName>
</protein>
<evidence type="ECO:0000256" key="7">
    <source>
        <dbReference type="ARBA" id="ARBA00022806"/>
    </source>
</evidence>
<dbReference type="Pfam" id="PF18019">
    <property type="entry name" value="Cas3_HD"/>
    <property type="match status" value="1"/>
</dbReference>
<dbReference type="Pfam" id="PF00270">
    <property type="entry name" value="DEAD"/>
    <property type="match status" value="1"/>
</dbReference>
<keyword evidence="4" id="KW-0479">Metal-binding</keyword>
<evidence type="ECO:0000256" key="3">
    <source>
        <dbReference type="ARBA" id="ARBA00022722"/>
    </source>
</evidence>
<dbReference type="SMART" id="SM00487">
    <property type="entry name" value="DEXDc"/>
    <property type="match status" value="1"/>
</dbReference>
<dbReference type="GO" id="GO:0051607">
    <property type="term" value="P:defense response to virus"/>
    <property type="evidence" value="ECO:0007669"/>
    <property type="project" value="UniProtKB-KW"/>
</dbReference>
<keyword evidence="9" id="KW-0051">Antiviral defense</keyword>
<keyword evidence="3" id="KW-0540">Nuclease</keyword>
<dbReference type="InterPro" id="IPR001650">
    <property type="entry name" value="Helicase_C-like"/>
</dbReference>
<name>H5SNF7_9BACT</name>
<dbReference type="Gene3D" id="1.10.3210.30">
    <property type="match status" value="1"/>
</dbReference>
<dbReference type="Pfam" id="PF22590">
    <property type="entry name" value="Cas3-like_C_2"/>
    <property type="match status" value="1"/>
</dbReference>
<feature type="domain" description="Helicase ATP-binding" evidence="10">
    <location>
        <begin position="242"/>
        <end position="417"/>
    </location>
</feature>
<keyword evidence="8" id="KW-0067">ATP-binding</keyword>
<evidence type="ECO:0000256" key="2">
    <source>
        <dbReference type="ARBA" id="ARBA00009046"/>
    </source>
</evidence>
<proteinExistence type="inferred from homology"/>
<organism evidence="13">
    <name type="scientific">uncultured Acetothermia bacterium</name>
    <dbReference type="NCBI Taxonomy" id="236499"/>
    <lineage>
        <taxon>Bacteria</taxon>
        <taxon>Candidatus Bipolaricaulota</taxon>
        <taxon>environmental samples</taxon>
    </lineage>
</organism>
<evidence type="ECO:0000256" key="9">
    <source>
        <dbReference type="ARBA" id="ARBA00023118"/>
    </source>
</evidence>
<dbReference type="CDD" id="cd09641">
    <property type="entry name" value="Cas3''_I"/>
    <property type="match status" value="1"/>
</dbReference>
<dbReference type="InterPro" id="IPR038257">
    <property type="entry name" value="CRISPR-assoc_Cas3_HD_sf"/>
</dbReference>
<keyword evidence="7" id="KW-0347">Helicase</keyword>
<dbReference type="Gene3D" id="3.40.50.300">
    <property type="entry name" value="P-loop containing nucleotide triphosphate hydrolases"/>
    <property type="match status" value="2"/>
</dbReference>
<dbReference type="InterPro" id="IPR006483">
    <property type="entry name" value="CRISPR-assoc_Cas3_HD"/>
</dbReference>
<comment type="similarity">
    <text evidence="2">In the central section; belongs to the CRISPR-associated helicase Cas3 family.</text>
</comment>
<dbReference type="NCBIfam" id="TIGR01596">
    <property type="entry name" value="cas3_HD"/>
    <property type="match status" value="1"/>
</dbReference>
<keyword evidence="6 13" id="KW-0378">Hydrolase</keyword>
<evidence type="ECO:0000259" key="11">
    <source>
        <dbReference type="PROSITE" id="PS51194"/>
    </source>
</evidence>
<dbReference type="GO" id="GO:0005524">
    <property type="term" value="F:ATP binding"/>
    <property type="evidence" value="ECO:0007669"/>
    <property type="project" value="UniProtKB-KW"/>
</dbReference>
<dbReference type="PROSITE" id="PS51194">
    <property type="entry name" value="HELICASE_CTER"/>
    <property type="match status" value="1"/>
</dbReference>
<keyword evidence="5" id="KW-0547">Nucleotide-binding</keyword>
<evidence type="ECO:0000256" key="8">
    <source>
        <dbReference type="ARBA" id="ARBA00022840"/>
    </source>
</evidence>
<dbReference type="PANTHER" id="PTHR47963">
    <property type="entry name" value="DEAD-BOX ATP-DEPENDENT RNA HELICASE 47, MITOCHONDRIAL"/>
    <property type="match status" value="1"/>
</dbReference>
<reference evidence="13" key="1">
    <citation type="journal article" date="2005" name="Environ. Microbiol.">
        <title>Genetic and functional properties of uncultivated thermophilic crenarchaeotes from a subsurface gold mine as revealed by analysis of genome fragments.</title>
        <authorList>
            <person name="Nunoura T."/>
            <person name="Hirayama H."/>
            <person name="Takami H."/>
            <person name="Oida H."/>
            <person name="Nishi S."/>
            <person name="Shimamura S."/>
            <person name="Suzuki Y."/>
            <person name="Inagaki F."/>
            <person name="Takai K."/>
            <person name="Nealson K.H."/>
            <person name="Horikoshi K."/>
        </authorList>
    </citation>
    <scope>NUCLEOTIDE SEQUENCE</scope>
</reference>
<reference evidence="13" key="2">
    <citation type="journal article" date="2012" name="PLoS ONE">
        <title>A Deeply Branching Thermophilic Bacterium with an Ancient Acetyl-CoA Pathway Dominates a Subsurface Ecosystem.</title>
        <authorList>
            <person name="Takami H."/>
            <person name="Noguchi H."/>
            <person name="Takaki Y."/>
            <person name="Uchiyama I."/>
            <person name="Toyoda A."/>
            <person name="Nishi S."/>
            <person name="Chee G.-J."/>
            <person name="Arai W."/>
            <person name="Nunoura T."/>
            <person name="Itoh T."/>
            <person name="Hattori M."/>
            <person name="Takai K."/>
        </authorList>
    </citation>
    <scope>NUCLEOTIDE SEQUENCE</scope>
</reference>
<evidence type="ECO:0000259" key="10">
    <source>
        <dbReference type="PROSITE" id="PS51192"/>
    </source>
</evidence>
<dbReference type="InterPro" id="IPR006474">
    <property type="entry name" value="Helicase_Cas3_CRISPR-ass_core"/>
</dbReference>
<dbReference type="PROSITE" id="PS51643">
    <property type="entry name" value="HD_CAS3"/>
    <property type="match status" value="1"/>
</dbReference>
<dbReference type="AlphaFoldDB" id="H5SNF7"/>
<dbReference type="InterPro" id="IPR054712">
    <property type="entry name" value="Cas3-like_dom"/>
</dbReference>
<dbReference type="PROSITE" id="PS51192">
    <property type="entry name" value="HELICASE_ATP_BIND_1"/>
    <property type="match status" value="1"/>
</dbReference>
<dbReference type="InterPro" id="IPR003607">
    <property type="entry name" value="HD/PDEase_dom"/>
</dbReference>
<dbReference type="SMART" id="SM00490">
    <property type="entry name" value="HELICc"/>
    <property type="match status" value="1"/>
</dbReference>
<feature type="domain" description="Helicase C-terminal" evidence="11">
    <location>
        <begin position="438"/>
        <end position="600"/>
    </location>
</feature>
<dbReference type="GO" id="GO:0016787">
    <property type="term" value="F:hydrolase activity"/>
    <property type="evidence" value="ECO:0007669"/>
    <property type="project" value="UniProtKB-KW"/>
</dbReference>
<dbReference type="NCBIfam" id="TIGR01587">
    <property type="entry name" value="cas3_core"/>
    <property type="match status" value="1"/>
</dbReference>
<dbReference type="SUPFAM" id="SSF109604">
    <property type="entry name" value="HD-domain/PDEase-like"/>
    <property type="match status" value="1"/>
</dbReference>
<dbReference type="InterPro" id="IPR011545">
    <property type="entry name" value="DEAD/DEAH_box_helicase_dom"/>
</dbReference>
<dbReference type="InterPro" id="IPR014001">
    <property type="entry name" value="Helicase_ATP-bd"/>
</dbReference>
<dbReference type="SUPFAM" id="SSF52540">
    <property type="entry name" value="P-loop containing nucleoside triphosphate hydrolases"/>
    <property type="match status" value="1"/>
</dbReference>
<accession>H5SNF7</accession>
<evidence type="ECO:0000313" key="13">
    <source>
        <dbReference type="EMBL" id="BAL57693.1"/>
    </source>
</evidence>
<dbReference type="SMART" id="SM00471">
    <property type="entry name" value="HDc"/>
    <property type="match status" value="1"/>
</dbReference>
<sequence length="726" mass="82437">MAELLAKPDTGLLTHLVEVTQLGEKIADRLGLSDPLRTKVLLACTLHDIGKATTDFQEYIRGQRKRAYPHALASLPFALLLEGVLNPKLGLEPTRYEATTAVLTHHSPLSPNLYKGYEKPDYHPELWQALQEIWTLLEEVGVRHVPPLEGFQRNVRSFLNDSPAALLDASFSGQDASKTLRGIFQRLSTEDFARVKAVLHLADWLASAKQPKPEILFLQSGSEPVRQHTQKLKPLRKFQQDAQTAHNAKILWLRAPTGTGKTEALLLWAGATERLIYLLPTQATTNAMWHRLRRIYGDDAVALAHGRAIYILRQESDEDPVDARLFGSVFAKPVTVATLDQYLLSHLNGRHWEERRTLARSATVILDEIHSYEPYTLGLLLEALKREPPARLALASATLPEPLLSLFPPGQLIEAEDTLWSRTRHRLKLCDGMLLEEGVQTALQEARQGSSVLVVANTIRDAQEFYKRLRQAGWENIELLHARFIFRDRQAKEARISKPEPGRIVVATQVVEVSLDISYDVLVTEVAPMDALVQRMGRVNRQGEKPPAPVMIYRQWSEGSQRVYGRELLEWSAELLLRLPAKPPDAELAQATHELYKRVVATPEWERELQDGQKTLGEVQRILGCYTIDLADEELRERFTARRGMVTVEVLPARFLEEAYMLKECDEGWRLPELLVPVPLWWFRQFAQHFRPVSDLNVVQTTLSYNDEFGLHPPHHQEQSVEAAIL</sequence>